<evidence type="ECO:0000313" key="3">
    <source>
        <dbReference type="Proteomes" id="UP001083770"/>
    </source>
</evidence>
<proteinExistence type="predicted"/>
<keyword evidence="1" id="KW-0812">Transmembrane</keyword>
<dbReference type="Pfam" id="PF02325">
    <property type="entry name" value="CCB3_YggT"/>
    <property type="match status" value="1"/>
</dbReference>
<protein>
    <submittedName>
        <fullName evidence="2">YggT family protein</fullName>
    </submittedName>
</protein>
<feature type="transmembrane region" description="Helical" evidence="1">
    <location>
        <begin position="74"/>
        <end position="92"/>
    </location>
</feature>
<gene>
    <name evidence="2" type="ORF">O4G74_10315</name>
</gene>
<keyword evidence="1" id="KW-0472">Membrane</keyword>
<accession>A0ABT4LVQ8</accession>
<dbReference type="RefSeq" id="WP_269402527.1">
    <property type="nucleotide sequence ID" value="NZ_JAPWGW010000003.1"/>
</dbReference>
<evidence type="ECO:0000313" key="2">
    <source>
        <dbReference type="EMBL" id="MCZ4298453.1"/>
    </source>
</evidence>
<evidence type="ECO:0000256" key="1">
    <source>
        <dbReference type="SAM" id="Phobius"/>
    </source>
</evidence>
<dbReference type="Proteomes" id="UP001083770">
    <property type="component" value="Unassembled WGS sequence"/>
</dbReference>
<feature type="transmembrane region" description="Helical" evidence="1">
    <location>
        <begin position="12"/>
        <end position="39"/>
    </location>
</feature>
<dbReference type="EMBL" id="JAPWGW010000003">
    <property type="protein sequence ID" value="MCZ4298453.1"/>
    <property type="molecule type" value="Genomic_DNA"/>
</dbReference>
<comment type="caution">
    <text evidence="2">The sequence shown here is derived from an EMBL/GenBank/DDBJ whole genome shotgun (WGS) entry which is preliminary data.</text>
</comment>
<name>A0ABT4LVQ8_9PROT</name>
<organism evidence="2 3">
    <name type="scientific">Henriciella marina</name>
    <dbReference type="NCBI Taxonomy" id="453851"/>
    <lineage>
        <taxon>Bacteria</taxon>
        <taxon>Pseudomonadati</taxon>
        <taxon>Pseudomonadota</taxon>
        <taxon>Alphaproteobacteria</taxon>
        <taxon>Hyphomonadales</taxon>
        <taxon>Hyphomonadaceae</taxon>
        <taxon>Henriciella</taxon>
    </lineage>
</organism>
<reference evidence="2" key="1">
    <citation type="submission" date="2022-12" db="EMBL/GenBank/DDBJ databases">
        <title>Bacterial isolates from different developmental stages of Nematostella vectensis.</title>
        <authorList>
            <person name="Fraune S."/>
        </authorList>
    </citation>
    <scope>NUCLEOTIDE SEQUENCE</scope>
    <source>
        <strain evidence="2">G21632-S1</strain>
    </source>
</reference>
<sequence length="102" mass="11874">MQDLALALYQYFIYPILTLILFALFAYVIMSWLFTFNILSPYGQIARQIYSMLESVLEPLLRPIRNTIPPLGQLDLSVFILALLILFTRDWLFPQLLFAMPG</sequence>
<dbReference type="InterPro" id="IPR003425">
    <property type="entry name" value="CCB3/YggT"/>
</dbReference>
<keyword evidence="1" id="KW-1133">Transmembrane helix</keyword>
<keyword evidence="3" id="KW-1185">Reference proteome</keyword>